<proteinExistence type="predicted"/>
<comment type="caution">
    <text evidence="1">The sequence shown here is derived from an EMBL/GenBank/DDBJ whole genome shotgun (WGS) entry which is preliminary data.</text>
</comment>
<dbReference type="PANTHER" id="PTHR43265:SF1">
    <property type="entry name" value="ESTERASE ESTD"/>
    <property type="match status" value="1"/>
</dbReference>
<keyword evidence="2" id="KW-1185">Reference proteome</keyword>
<dbReference type="PANTHER" id="PTHR43265">
    <property type="entry name" value="ESTERASE ESTD"/>
    <property type="match status" value="1"/>
</dbReference>
<evidence type="ECO:0008006" key="3">
    <source>
        <dbReference type="Google" id="ProtNLM"/>
    </source>
</evidence>
<dbReference type="AlphaFoldDB" id="A0A4R5DS11"/>
<name>A0A4R5DS11_9BACT</name>
<protein>
    <recommendedName>
        <fullName evidence="3">Alpha/beta hydrolase</fullName>
    </recommendedName>
</protein>
<accession>A0A4R5DS11</accession>
<dbReference type="EMBL" id="SMFL01000005">
    <property type="protein sequence ID" value="TDE14851.1"/>
    <property type="molecule type" value="Genomic_DNA"/>
</dbReference>
<dbReference type="InterPro" id="IPR053145">
    <property type="entry name" value="AB_hydrolase_Est10"/>
</dbReference>
<reference evidence="1 2" key="1">
    <citation type="submission" date="2019-03" db="EMBL/GenBank/DDBJ databases">
        <title>Dyadobacter AR-3-6 sp. nov., isolated from arctic soil.</title>
        <authorList>
            <person name="Chaudhary D.K."/>
        </authorList>
    </citation>
    <scope>NUCLEOTIDE SEQUENCE [LARGE SCALE GENOMIC DNA]</scope>
    <source>
        <strain evidence="1 2">AR-3-6</strain>
    </source>
</reference>
<dbReference type="Proteomes" id="UP000294850">
    <property type="component" value="Unassembled WGS sequence"/>
</dbReference>
<evidence type="ECO:0000313" key="2">
    <source>
        <dbReference type="Proteomes" id="UP000294850"/>
    </source>
</evidence>
<dbReference type="OrthoDB" id="9809549at2"/>
<dbReference type="GO" id="GO:0052689">
    <property type="term" value="F:carboxylic ester hydrolase activity"/>
    <property type="evidence" value="ECO:0007669"/>
    <property type="project" value="TreeGrafter"/>
</dbReference>
<dbReference type="SUPFAM" id="SSF53474">
    <property type="entry name" value="alpha/beta-Hydrolases"/>
    <property type="match status" value="1"/>
</dbReference>
<gene>
    <name evidence="1" type="ORF">E0F88_16865</name>
</gene>
<sequence length="144" mass="15701">MNKISKELIGFLCVASLVISVIIIVNRLDEPVVKRAQDPVEPYPYYSEDVTFKNQAAKISLSGTLTLPKKKGRYPAVILISGSGGQNRNAAYANHKPFLIISDILTRKEIAVLRFDDRGIAKSTGNFSASTTVDFAKDVESAIA</sequence>
<dbReference type="InterPro" id="IPR029058">
    <property type="entry name" value="AB_hydrolase_fold"/>
</dbReference>
<evidence type="ECO:0000313" key="1">
    <source>
        <dbReference type="EMBL" id="TDE14851.1"/>
    </source>
</evidence>
<organism evidence="1 2">
    <name type="scientific">Dyadobacter psychrotolerans</name>
    <dbReference type="NCBI Taxonomy" id="2541721"/>
    <lineage>
        <taxon>Bacteria</taxon>
        <taxon>Pseudomonadati</taxon>
        <taxon>Bacteroidota</taxon>
        <taxon>Cytophagia</taxon>
        <taxon>Cytophagales</taxon>
        <taxon>Spirosomataceae</taxon>
        <taxon>Dyadobacter</taxon>
    </lineage>
</organism>
<dbReference type="Gene3D" id="3.40.50.1820">
    <property type="entry name" value="alpha/beta hydrolase"/>
    <property type="match status" value="1"/>
</dbReference>
<dbReference type="RefSeq" id="WP_131959435.1">
    <property type="nucleotide sequence ID" value="NZ_SMFL01000005.1"/>
</dbReference>